<dbReference type="Gene3D" id="3.40.50.300">
    <property type="entry name" value="P-loop containing nucleotide triphosphate hydrolases"/>
    <property type="match status" value="1"/>
</dbReference>
<evidence type="ECO:0000256" key="1">
    <source>
        <dbReference type="RuleBase" id="RU361155"/>
    </source>
</evidence>
<sequence>MLADSIKRSYCRIVYITRNPFDIVSLWHFFRFMDD</sequence>
<comment type="caution">
    <text evidence="3">The sequence shown here is derived from an EMBL/GenBank/DDBJ whole genome shotgun (WGS) entry which is preliminary data.</text>
</comment>
<dbReference type="AlphaFoldDB" id="A0A7J8VAR9"/>
<dbReference type="Proteomes" id="UP000593573">
    <property type="component" value="Unassembled WGS sequence"/>
</dbReference>
<dbReference type="Pfam" id="PF00685">
    <property type="entry name" value="Sulfotransfer_1"/>
    <property type="match status" value="1"/>
</dbReference>
<dbReference type="GO" id="GO:0008146">
    <property type="term" value="F:sulfotransferase activity"/>
    <property type="evidence" value="ECO:0007669"/>
    <property type="project" value="InterPro"/>
</dbReference>
<organism evidence="3 4">
    <name type="scientific">Gossypium klotzschianum</name>
    <dbReference type="NCBI Taxonomy" id="34286"/>
    <lineage>
        <taxon>Eukaryota</taxon>
        <taxon>Viridiplantae</taxon>
        <taxon>Streptophyta</taxon>
        <taxon>Embryophyta</taxon>
        <taxon>Tracheophyta</taxon>
        <taxon>Spermatophyta</taxon>
        <taxon>Magnoliopsida</taxon>
        <taxon>eudicotyledons</taxon>
        <taxon>Gunneridae</taxon>
        <taxon>Pentapetalae</taxon>
        <taxon>rosids</taxon>
        <taxon>malvids</taxon>
        <taxon>Malvales</taxon>
        <taxon>Malvaceae</taxon>
        <taxon>Malvoideae</taxon>
        <taxon>Gossypium</taxon>
    </lineage>
</organism>
<evidence type="ECO:0000313" key="4">
    <source>
        <dbReference type="Proteomes" id="UP000593573"/>
    </source>
</evidence>
<feature type="domain" description="Sulfotransferase" evidence="2">
    <location>
        <begin position="2"/>
        <end position="34"/>
    </location>
</feature>
<accession>A0A7J8VAR9</accession>
<dbReference type="InterPro" id="IPR000863">
    <property type="entry name" value="Sulfotransferase_dom"/>
</dbReference>
<dbReference type="EMBL" id="JABFAB010000009">
    <property type="protein sequence ID" value="MBA0659906.1"/>
    <property type="molecule type" value="Genomic_DNA"/>
</dbReference>
<evidence type="ECO:0000313" key="3">
    <source>
        <dbReference type="EMBL" id="MBA0659906.1"/>
    </source>
</evidence>
<dbReference type="EC" id="2.8.2.-" evidence="1"/>
<keyword evidence="4" id="KW-1185">Reference proteome</keyword>
<keyword evidence="1" id="KW-0808">Transferase</keyword>
<reference evidence="3 4" key="1">
    <citation type="journal article" date="2019" name="Genome Biol. Evol.">
        <title>Insights into the evolution of the New World diploid cottons (Gossypium, subgenus Houzingenia) based on genome sequencing.</title>
        <authorList>
            <person name="Grover C.E."/>
            <person name="Arick M.A. 2nd"/>
            <person name="Thrash A."/>
            <person name="Conover J.L."/>
            <person name="Sanders W.S."/>
            <person name="Peterson D.G."/>
            <person name="Frelichowski J.E."/>
            <person name="Scheffler J.A."/>
            <person name="Scheffler B.E."/>
            <person name="Wendel J.F."/>
        </authorList>
    </citation>
    <scope>NUCLEOTIDE SEQUENCE [LARGE SCALE GENOMIC DNA]</scope>
    <source>
        <strain evidence="3">57</strain>
        <tissue evidence="3">Leaf</tissue>
    </source>
</reference>
<dbReference type="InterPro" id="IPR027417">
    <property type="entry name" value="P-loop_NTPase"/>
</dbReference>
<gene>
    <name evidence="3" type="ORF">Goklo_011995</name>
</gene>
<protein>
    <recommendedName>
        <fullName evidence="1">Sulfotransferase</fullName>
        <ecNumber evidence="1">2.8.2.-</ecNumber>
    </recommendedName>
</protein>
<evidence type="ECO:0000259" key="2">
    <source>
        <dbReference type="Pfam" id="PF00685"/>
    </source>
</evidence>
<name>A0A7J8VAR9_9ROSI</name>
<proteinExistence type="inferred from homology"/>
<comment type="similarity">
    <text evidence="1">Belongs to the sulfotransferase 1 family.</text>
</comment>
<dbReference type="OrthoDB" id="205623at2759"/>